<comment type="caution">
    <text evidence="1">The sequence shown here is derived from an EMBL/GenBank/DDBJ whole genome shotgun (WGS) entry which is preliminary data.</text>
</comment>
<proteinExistence type="predicted"/>
<dbReference type="AlphaFoldDB" id="A0A811VGD9"/>
<dbReference type="EMBL" id="CAJHJT010000056">
    <property type="protein sequence ID" value="CAD7013319.1"/>
    <property type="molecule type" value="Genomic_DNA"/>
</dbReference>
<gene>
    <name evidence="1" type="ORF">CCAP1982_LOCUS21389</name>
</gene>
<evidence type="ECO:0000313" key="1">
    <source>
        <dbReference type="EMBL" id="CAD7013319.1"/>
    </source>
</evidence>
<reference evidence="1" key="1">
    <citation type="submission" date="2020-11" db="EMBL/GenBank/DDBJ databases">
        <authorList>
            <person name="Whitehead M."/>
        </authorList>
    </citation>
    <scope>NUCLEOTIDE SEQUENCE</scope>
    <source>
        <strain evidence="1">EGII</strain>
    </source>
</reference>
<organism evidence="1 2">
    <name type="scientific">Ceratitis capitata</name>
    <name type="common">Mediterranean fruit fly</name>
    <name type="synonym">Tephritis capitata</name>
    <dbReference type="NCBI Taxonomy" id="7213"/>
    <lineage>
        <taxon>Eukaryota</taxon>
        <taxon>Metazoa</taxon>
        <taxon>Ecdysozoa</taxon>
        <taxon>Arthropoda</taxon>
        <taxon>Hexapoda</taxon>
        <taxon>Insecta</taxon>
        <taxon>Pterygota</taxon>
        <taxon>Neoptera</taxon>
        <taxon>Endopterygota</taxon>
        <taxon>Diptera</taxon>
        <taxon>Brachycera</taxon>
        <taxon>Muscomorpha</taxon>
        <taxon>Tephritoidea</taxon>
        <taxon>Tephritidae</taxon>
        <taxon>Ceratitis</taxon>
        <taxon>Ceratitis</taxon>
    </lineage>
</organism>
<evidence type="ECO:0000313" key="2">
    <source>
        <dbReference type="Proteomes" id="UP000606786"/>
    </source>
</evidence>
<protein>
    <submittedName>
        <fullName evidence="1">(Mediterranean fruit fly) hypothetical protein</fullName>
    </submittedName>
</protein>
<keyword evidence="2" id="KW-1185">Reference proteome</keyword>
<accession>A0A811VGD9</accession>
<dbReference type="Proteomes" id="UP000606786">
    <property type="component" value="Unassembled WGS sequence"/>
</dbReference>
<name>A0A811VGD9_CERCA</name>
<sequence length="99" mass="11503">MCTTYLPLVQWYISIWRVNRNTHEHYTNVVELMTFDIRSLARTRFSDFFQHMTGNSGSDANAVEQVSRATVVKKENKMLCTKKQNFVAILNPKRVVSSC</sequence>